<dbReference type="RefSeq" id="WP_034875481.1">
    <property type="nucleotide sequence ID" value="NZ_AZMV01000004.1"/>
</dbReference>
<keyword evidence="3" id="KW-1185">Reference proteome</keyword>
<dbReference type="OrthoDB" id="3243284at2"/>
<dbReference type="EMBL" id="AZMV01000004">
    <property type="protein sequence ID" value="ETY71563.1"/>
    <property type="molecule type" value="Genomic_DNA"/>
</dbReference>
<dbReference type="STRING" id="1435051.BMOU_1061"/>
<accession>W4N8X8</accession>
<keyword evidence="1" id="KW-0472">Membrane</keyword>
<dbReference type="AlphaFoldDB" id="W4N8X8"/>
<dbReference type="GeneID" id="97502307"/>
<gene>
    <name evidence="2" type="ORF">BMOU_1061</name>
</gene>
<reference evidence="2 3" key="1">
    <citation type="journal article" date="2014" name="Genome Announc.">
        <title>The Genome Sequence of Bifidobacterium moukalabense DSM 27321 Highlights the Close Phylogenetic Relatedness with the Bifidobacterium dentium Taxon.</title>
        <authorList>
            <person name="Lugli G.A."/>
            <person name="Duranti S."/>
            <person name="Milani C."/>
            <person name="Turroni F."/>
            <person name="Viappiani A."/>
            <person name="Mangifesta M."/>
            <person name="van Sinderen D."/>
            <person name="Ventura M."/>
        </authorList>
    </citation>
    <scope>NUCLEOTIDE SEQUENCE [LARGE SCALE GENOMIC DNA]</scope>
    <source>
        <strain evidence="2 3">DSM 27321</strain>
    </source>
</reference>
<evidence type="ECO:0000256" key="1">
    <source>
        <dbReference type="SAM" id="Phobius"/>
    </source>
</evidence>
<evidence type="ECO:0000313" key="3">
    <source>
        <dbReference type="Proteomes" id="UP000019155"/>
    </source>
</evidence>
<dbReference type="Proteomes" id="UP000019155">
    <property type="component" value="Unassembled WGS sequence"/>
</dbReference>
<sequence>MPWWIWLLLVLFMLAMIVAGCIYVVLHGYHAFKDIAQVGGRVGERFGAMQNTLPEEEANSAPFFTRPLQDAANRYVDAHAQVIKRREAKRERHAAQWGRWNHFND</sequence>
<organism evidence="2 3">
    <name type="scientific">Bifidobacterium moukalabense DSM 27321</name>
    <dbReference type="NCBI Taxonomy" id="1435051"/>
    <lineage>
        <taxon>Bacteria</taxon>
        <taxon>Bacillati</taxon>
        <taxon>Actinomycetota</taxon>
        <taxon>Actinomycetes</taxon>
        <taxon>Bifidobacteriales</taxon>
        <taxon>Bifidobacteriaceae</taxon>
        <taxon>Bifidobacterium</taxon>
    </lineage>
</organism>
<protein>
    <submittedName>
        <fullName evidence="2">Uncharacterized protein</fullName>
    </submittedName>
</protein>
<proteinExistence type="predicted"/>
<keyword evidence="1" id="KW-1133">Transmembrane helix</keyword>
<name>W4N8X8_9BIFI</name>
<keyword evidence="1" id="KW-0812">Transmembrane</keyword>
<feature type="transmembrane region" description="Helical" evidence="1">
    <location>
        <begin position="6"/>
        <end position="26"/>
    </location>
</feature>
<dbReference type="eggNOG" id="ENOG5031Y5K">
    <property type="taxonomic scope" value="Bacteria"/>
</dbReference>
<dbReference type="PATRIC" id="fig|1435051.3.peg.1041"/>
<comment type="caution">
    <text evidence="2">The sequence shown here is derived from an EMBL/GenBank/DDBJ whole genome shotgun (WGS) entry which is preliminary data.</text>
</comment>
<evidence type="ECO:0000313" key="2">
    <source>
        <dbReference type="EMBL" id="ETY71563.1"/>
    </source>
</evidence>